<dbReference type="GO" id="GO:0005737">
    <property type="term" value="C:cytoplasm"/>
    <property type="evidence" value="ECO:0007669"/>
    <property type="project" value="UniProtKB-SubCell"/>
</dbReference>
<comment type="similarity">
    <text evidence="5">Belongs to the XseA family.</text>
</comment>
<comment type="subcellular location">
    <subcellularLocation>
        <location evidence="5">Cytoplasm</location>
    </subcellularLocation>
</comment>
<evidence type="ECO:0000256" key="5">
    <source>
        <dbReference type="RuleBase" id="RU004355"/>
    </source>
</evidence>
<dbReference type="GO" id="GO:0008855">
    <property type="term" value="F:exodeoxyribonuclease VII activity"/>
    <property type="evidence" value="ECO:0007669"/>
    <property type="project" value="UniProtKB-UniRule"/>
</dbReference>
<proteinExistence type="inferred from homology"/>
<dbReference type="InterPro" id="IPR003753">
    <property type="entry name" value="Exonuc_VII_L"/>
</dbReference>
<comment type="catalytic activity">
    <reaction evidence="5">
        <text>Exonucleolytic cleavage in either 5'- to 3'- or 3'- to 5'-direction to yield nucleoside 5'-phosphates.</text>
        <dbReference type="EC" id="3.1.11.6"/>
    </reaction>
</comment>
<evidence type="ECO:0000256" key="6">
    <source>
        <dbReference type="SAM" id="Coils"/>
    </source>
</evidence>
<feature type="domain" description="Exonuclease VII large subunit C-terminal" evidence="7">
    <location>
        <begin position="123"/>
        <end position="419"/>
    </location>
</feature>
<keyword evidence="6" id="KW-0175">Coiled coil</keyword>
<protein>
    <recommendedName>
        <fullName evidence="5">Exodeoxyribonuclease 7 large subunit</fullName>
        <ecNumber evidence="5">3.1.11.6</ecNumber>
    </recommendedName>
</protein>
<dbReference type="EC" id="3.1.11.6" evidence="5"/>
<evidence type="ECO:0000256" key="2">
    <source>
        <dbReference type="ARBA" id="ARBA00022722"/>
    </source>
</evidence>
<dbReference type="AlphaFoldDB" id="A0A2N5ZAT1"/>
<dbReference type="InterPro" id="IPR020579">
    <property type="entry name" value="Exonuc_VII_lsu_C"/>
</dbReference>
<name>A0A2N5ZAT1_MUIH1</name>
<dbReference type="Proteomes" id="UP000234857">
    <property type="component" value="Unassembled WGS sequence"/>
</dbReference>
<dbReference type="NCBIfam" id="TIGR00237">
    <property type="entry name" value="xseA"/>
    <property type="match status" value="1"/>
</dbReference>
<dbReference type="Pfam" id="PF13742">
    <property type="entry name" value="tRNA_anti_2"/>
    <property type="match status" value="1"/>
</dbReference>
<dbReference type="CDD" id="cd04489">
    <property type="entry name" value="ExoVII_LU_OBF"/>
    <property type="match status" value="1"/>
</dbReference>
<dbReference type="GO" id="GO:0006308">
    <property type="term" value="P:DNA catabolic process"/>
    <property type="evidence" value="ECO:0007669"/>
    <property type="project" value="UniProtKB-UniRule"/>
</dbReference>
<evidence type="ECO:0000259" key="7">
    <source>
        <dbReference type="Pfam" id="PF02601"/>
    </source>
</evidence>
<feature type="coiled-coil region" evidence="6">
    <location>
        <begin position="343"/>
        <end position="377"/>
    </location>
</feature>
<accession>A0A2N5ZAT1</accession>
<dbReference type="EMBL" id="PKTG01000130">
    <property type="protein sequence ID" value="PLX15714.1"/>
    <property type="molecule type" value="Genomic_DNA"/>
</dbReference>
<organism evidence="9 10">
    <name type="scientific">Muiribacterium halophilum</name>
    <dbReference type="NCBI Taxonomy" id="2053465"/>
    <lineage>
        <taxon>Bacteria</taxon>
        <taxon>Candidatus Muiribacteriota</taxon>
        <taxon>Candidatus Muiribacteriia</taxon>
        <taxon>Candidatus Muiribacteriales</taxon>
        <taxon>Candidatus Muiribacteriaceae</taxon>
        <taxon>Candidatus Muiribacterium</taxon>
    </lineage>
</organism>
<sequence>MSDILTVTKLNSYIKSLIEQDHNLYDIVVEGEISGFRLYPSGHAYFTVKDSQSSIKCVYFRGYHKGNIPKIENGDNVLIYGSIGVYTARGEYQFYVRNLEKSGFGLLARKFEELKAKLKKEGLFEPEHKKKLPDIVNKIGVVSGMQAAGFKDMIKILKGELFDVIIKNSRVQGKEAAGEIVAGIKALNEDGRVDVIIIGRGGGSIEDLWPFNEEIVARAVFESKIPVISAVGHEIDILISDMVADIRAETPTAAAEMLVRQKRELRKRLSDLKRHLIRMLENNLLIRKKELQHFSIRRLSKLLMSVVSEKRYQLINHRRILLSSPKSMLENYRMRLTNASVGLMKTEKTFNELNMKLDDLRQSLQRYMLENLKEKKDTVDRLKMKLNLLSPMNIISKGYSLTTDEKGKLIKDVGQVKKG</sequence>
<dbReference type="PANTHER" id="PTHR30008:SF0">
    <property type="entry name" value="EXODEOXYRIBONUCLEASE 7 LARGE SUBUNIT"/>
    <property type="match status" value="1"/>
</dbReference>
<evidence type="ECO:0000313" key="10">
    <source>
        <dbReference type="Proteomes" id="UP000234857"/>
    </source>
</evidence>
<gene>
    <name evidence="9" type="primary">xseA</name>
    <name evidence="9" type="ORF">C0601_12100</name>
</gene>
<dbReference type="HAMAP" id="MF_00378">
    <property type="entry name" value="Exonuc_7_L"/>
    <property type="match status" value="1"/>
</dbReference>
<evidence type="ECO:0000313" key="9">
    <source>
        <dbReference type="EMBL" id="PLX15714.1"/>
    </source>
</evidence>
<reference evidence="9 10" key="1">
    <citation type="submission" date="2017-11" db="EMBL/GenBank/DDBJ databases">
        <title>Genome-resolved metagenomics identifies genetic mobility, metabolic interactions, and unexpected diversity in perchlorate-reducing communities.</title>
        <authorList>
            <person name="Barnum T.P."/>
            <person name="Figueroa I.A."/>
            <person name="Carlstrom C.I."/>
            <person name="Lucas L.N."/>
            <person name="Engelbrektson A.L."/>
            <person name="Coates J.D."/>
        </authorList>
    </citation>
    <scope>NUCLEOTIDE SEQUENCE [LARGE SCALE GENOMIC DNA]</scope>
    <source>
        <strain evidence="9">BM706</strain>
    </source>
</reference>
<evidence type="ECO:0000256" key="3">
    <source>
        <dbReference type="ARBA" id="ARBA00022801"/>
    </source>
</evidence>
<dbReference type="InterPro" id="IPR025824">
    <property type="entry name" value="OB-fold_nuc-bd_dom"/>
</dbReference>
<dbReference type="PANTHER" id="PTHR30008">
    <property type="entry name" value="EXODEOXYRIBONUCLEASE 7 LARGE SUBUNIT"/>
    <property type="match status" value="1"/>
</dbReference>
<keyword evidence="4 5" id="KW-0269">Exonuclease</keyword>
<evidence type="ECO:0000256" key="4">
    <source>
        <dbReference type="ARBA" id="ARBA00022839"/>
    </source>
</evidence>
<feature type="non-terminal residue" evidence="9">
    <location>
        <position position="419"/>
    </location>
</feature>
<feature type="domain" description="OB-fold nucleic acid binding" evidence="8">
    <location>
        <begin position="5"/>
        <end position="99"/>
    </location>
</feature>
<dbReference type="GO" id="GO:0009318">
    <property type="term" value="C:exodeoxyribonuclease VII complex"/>
    <property type="evidence" value="ECO:0007669"/>
    <property type="project" value="UniProtKB-UniRule"/>
</dbReference>
<dbReference type="Gene3D" id="2.40.50.1010">
    <property type="match status" value="1"/>
</dbReference>
<keyword evidence="1" id="KW-0963">Cytoplasm</keyword>
<dbReference type="Pfam" id="PF02601">
    <property type="entry name" value="Exonuc_VII_L"/>
    <property type="match status" value="1"/>
</dbReference>
<keyword evidence="2 5" id="KW-0540">Nuclease</keyword>
<evidence type="ECO:0000259" key="8">
    <source>
        <dbReference type="Pfam" id="PF13742"/>
    </source>
</evidence>
<keyword evidence="3 5" id="KW-0378">Hydrolase</keyword>
<dbReference type="GO" id="GO:0003676">
    <property type="term" value="F:nucleic acid binding"/>
    <property type="evidence" value="ECO:0007669"/>
    <property type="project" value="InterPro"/>
</dbReference>
<evidence type="ECO:0000256" key="1">
    <source>
        <dbReference type="ARBA" id="ARBA00022490"/>
    </source>
</evidence>
<feature type="coiled-coil region" evidence="6">
    <location>
        <begin position="255"/>
        <end position="282"/>
    </location>
</feature>
<comment type="caution">
    <text evidence="9">The sequence shown here is derived from an EMBL/GenBank/DDBJ whole genome shotgun (WGS) entry which is preliminary data.</text>
</comment>